<feature type="compositionally biased region" description="Basic and acidic residues" evidence="4">
    <location>
        <begin position="788"/>
        <end position="805"/>
    </location>
</feature>
<evidence type="ECO:0000259" key="5">
    <source>
        <dbReference type="PROSITE" id="PS50097"/>
    </source>
</evidence>
<feature type="region of interest" description="Disordered" evidence="4">
    <location>
        <begin position="788"/>
        <end position="813"/>
    </location>
</feature>
<feature type="region of interest" description="Disordered" evidence="4">
    <location>
        <begin position="325"/>
        <end position="385"/>
    </location>
</feature>
<name>A0AA39GX96_9BILA</name>
<feature type="compositionally biased region" description="Low complexity" evidence="4">
    <location>
        <begin position="1411"/>
        <end position="1435"/>
    </location>
</feature>
<proteinExistence type="predicted"/>
<feature type="domain" description="BTB" evidence="5">
    <location>
        <begin position="1525"/>
        <end position="1581"/>
    </location>
</feature>
<dbReference type="GO" id="GO:0008270">
    <property type="term" value="F:zinc ion binding"/>
    <property type="evidence" value="ECO:0007669"/>
    <property type="project" value="UniProtKB-KW"/>
</dbReference>
<evidence type="ECO:0000256" key="4">
    <source>
        <dbReference type="SAM" id="MobiDB-lite"/>
    </source>
</evidence>
<evidence type="ECO:0000256" key="2">
    <source>
        <dbReference type="ARBA" id="ARBA00022771"/>
    </source>
</evidence>
<keyword evidence="7" id="KW-1185">Reference proteome</keyword>
<feature type="region of interest" description="Disordered" evidence="4">
    <location>
        <begin position="579"/>
        <end position="628"/>
    </location>
</feature>
<dbReference type="PANTHER" id="PTHR23235:SF120">
    <property type="entry name" value="KRUPPEL-LIKE FACTOR 15"/>
    <property type="match status" value="1"/>
</dbReference>
<feature type="compositionally biased region" description="Low complexity" evidence="4">
    <location>
        <begin position="331"/>
        <end position="356"/>
    </location>
</feature>
<feature type="region of interest" description="Disordered" evidence="4">
    <location>
        <begin position="1097"/>
        <end position="1131"/>
    </location>
</feature>
<feature type="compositionally biased region" description="Pro residues" evidence="4">
    <location>
        <begin position="598"/>
        <end position="609"/>
    </location>
</feature>
<feature type="compositionally biased region" description="Polar residues" evidence="4">
    <location>
        <begin position="579"/>
        <end position="594"/>
    </location>
</feature>
<keyword evidence="1" id="KW-0479">Metal-binding</keyword>
<dbReference type="InterPro" id="IPR013087">
    <property type="entry name" value="Znf_C2H2_type"/>
</dbReference>
<comment type="caution">
    <text evidence="6">The sequence shown here is derived from an EMBL/GenBank/DDBJ whole genome shotgun (WGS) entry which is preliminary data.</text>
</comment>
<feature type="compositionally biased region" description="Low complexity" evidence="4">
    <location>
        <begin position="610"/>
        <end position="621"/>
    </location>
</feature>
<keyword evidence="2" id="KW-0863">Zinc-finger</keyword>
<keyword evidence="3" id="KW-0862">Zinc</keyword>
<feature type="compositionally biased region" description="Low complexity" evidence="4">
    <location>
        <begin position="255"/>
        <end position="278"/>
    </location>
</feature>
<dbReference type="GO" id="GO:0000978">
    <property type="term" value="F:RNA polymerase II cis-regulatory region sequence-specific DNA binding"/>
    <property type="evidence" value="ECO:0007669"/>
    <property type="project" value="TreeGrafter"/>
</dbReference>
<feature type="compositionally biased region" description="Basic and acidic residues" evidence="4">
    <location>
        <begin position="1468"/>
        <end position="1492"/>
    </location>
</feature>
<dbReference type="Proteomes" id="UP001175271">
    <property type="component" value="Unassembled WGS sequence"/>
</dbReference>
<dbReference type="PANTHER" id="PTHR23235">
    <property type="entry name" value="KRUEPPEL-LIKE TRANSCRIPTION FACTOR"/>
    <property type="match status" value="1"/>
</dbReference>
<dbReference type="EMBL" id="JAUCMV010000005">
    <property type="protein sequence ID" value="KAK0395260.1"/>
    <property type="molecule type" value="Genomic_DNA"/>
</dbReference>
<gene>
    <name evidence="6" type="ORF">QR680_001191</name>
</gene>
<dbReference type="Gene3D" id="3.30.710.10">
    <property type="entry name" value="Potassium Channel Kv1.1, Chain A"/>
    <property type="match status" value="1"/>
</dbReference>
<reference evidence="6" key="1">
    <citation type="submission" date="2023-06" db="EMBL/GenBank/DDBJ databases">
        <title>Genomic analysis of the entomopathogenic nematode Steinernema hermaphroditum.</title>
        <authorList>
            <person name="Schwarz E.M."/>
            <person name="Heppert J.K."/>
            <person name="Baniya A."/>
            <person name="Schwartz H.T."/>
            <person name="Tan C.-H."/>
            <person name="Antoshechkin I."/>
            <person name="Sternberg P.W."/>
            <person name="Goodrich-Blair H."/>
            <person name="Dillman A.R."/>
        </authorList>
    </citation>
    <scope>NUCLEOTIDE SEQUENCE</scope>
    <source>
        <strain evidence="6">PS9179</strain>
        <tissue evidence="6">Whole animal</tissue>
    </source>
</reference>
<sequence length="1680" mass="181780">MQLTDCGRVMPLATIDHTTLEGNIILRDQGGLGAAMPSPPLVSYQVVPPETGLDSGGSSSSVYSTYGYTTLSDSPNSALTIYGSDMDQDCLQQTTFIYVPQQSETHTIYSYETPKEEDDEDGIVALSSSSLYSASATVVANVDTTTYAVLNAQPTTAYVQGATISSNRSRQFSVTPSGSISVSTATTQPISVSSAQTQTFLIRPASNGISTSTHQPQGVVFNNRSHVYKPVVTGTPQPPLVIPAYSAATVPTTATKSVTSSSQGPSTASSSSRTSYASYVPPRSSPQKSTSNGERKSKSSKKEPIDQKGVDEEVARNVSQILNASMNHRLSSSSSTSSSRSYSSSTSSSNGSSSTTAKRPQQQHVCKDCNKSVSSSRNLQRHRQSCRAAIQKIVPPTGAKPSSVPAATPSTVQMEQTPLLLHNIPQSGPATVESATQPLYEEKPSAPESANFVSVSVATPTSAPPTCSSRVAYVQSVPSTNAPTQAYVPLVMKEQPVISTVQPQVYEVQRGGEMQLQNAQQATLIYDQFTINDPSSFSLSDGPHCDDQLLDSAVANLPNNPITFIDSNDLSALNTVSQVTVSTPQPQPEQQQMSCPVKPSPTLPVPPSTPSVATTTTTTSNPPKPAEPVVHQCESCAKIVSSSRSLKRHRSTCKKYLEQYGHLLEDPQTKLNAIGTCSVRTSTTNVCEACSRQLCSASNLKRHRATCKALLSGEVADSQIDQSPDGALEDASLQYSIKSEPADSVDEKSKTASFNTSVSDSALSLSPTISENPWITVGEHLRAKHLQKQRELQQQKLADAQKKSPDASSNEESICEEIAKLNQNPIEVKEEPDSGRVAPVAELLSKENGSPMPHLLTSIITTEPLGNEGLAASFNISPQQTVEQAKLLSPFLKLSSSTQVPLVSPPAKKKPKRDDLRYECPECSKTFSYSCRKNVKRHRMAVHKMTLEQLQASDSVRVVVVSAVDSSSMTTYSHVLNPTTGVPNAVVKIEPSAITTVVPLNDEAPAVAAIAKSSPTMPSSSASTSAILPDMVTSANEAASTVEAWNLHAHQLRDCNFDDNCTVTMSTVALHPAMESSAEGDGCDYSKQISEKSTYAERAEADTTFSEEIDDLVRRPSTSPQKPQTTSVNSAVSPINVSMPLTPQTATSVAAVCTRSLPSSPKVSLATTVIAQSAVNTPSISPFAPEKKQSKPIPTCEACNKSLSSEYSLKRHKSTCVRYKLLQQKKKRPDSQSTIAEVLPKVEEKPTTEKDASIPSLVVPALAINEVDGTTWASGLGEASDLKESLDRIIDDKEVPKDDSNNDEPTPMKEIAGEFMYSESGCMSEGLSSTEEMKPLLKEVKKEIEEEQLEEMKSEEVFLSFPESLLCKEEFVEDVKQEQAVVLEQCNDEEALKEENDEWFEAKNEFTPQCDPADPTVSAAADSTTTSSSSQATTPKNELPKLENGLSPLTDDRKRAISEEITEEDSGSESKSDEDSRPPTKILKTEVEEKPGDSACDSQINGCKMVGKNLMVAQIEPRPPINYNTDAILHVGRCCFEIPKQFLAVHSHHFDNLFLNNPNENSFILPGDIEPGAFEKSLGVMTKQVPLSELNIDLILHVAERLKFTYLRKQCRAFIKHTLPHTSVMHAVRLTDEYCFKAIKKRLINSVPENMLREFNEDEQYEMMSSGLKAELLEKWSIYL</sequence>
<feature type="region of interest" description="Disordered" evidence="4">
    <location>
        <begin position="1393"/>
        <end position="1495"/>
    </location>
</feature>
<protein>
    <recommendedName>
        <fullName evidence="5">BTB domain-containing protein</fullName>
    </recommendedName>
</protein>
<organism evidence="6 7">
    <name type="scientific">Steinernema hermaphroditum</name>
    <dbReference type="NCBI Taxonomy" id="289476"/>
    <lineage>
        <taxon>Eukaryota</taxon>
        <taxon>Metazoa</taxon>
        <taxon>Ecdysozoa</taxon>
        <taxon>Nematoda</taxon>
        <taxon>Chromadorea</taxon>
        <taxon>Rhabditida</taxon>
        <taxon>Tylenchina</taxon>
        <taxon>Panagrolaimomorpha</taxon>
        <taxon>Strongyloidoidea</taxon>
        <taxon>Steinernematidae</taxon>
        <taxon>Steinernema</taxon>
    </lineage>
</organism>
<feature type="region of interest" description="Disordered" evidence="4">
    <location>
        <begin position="254"/>
        <end position="312"/>
    </location>
</feature>
<dbReference type="Pfam" id="PF00651">
    <property type="entry name" value="BTB"/>
    <property type="match status" value="1"/>
</dbReference>
<evidence type="ECO:0000256" key="1">
    <source>
        <dbReference type="ARBA" id="ARBA00022723"/>
    </source>
</evidence>
<evidence type="ECO:0000313" key="6">
    <source>
        <dbReference type="EMBL" id="KAK0395260.1"/>
    </source>
</evidence>
<dbReference type="GO" id="GO:0000981">
    <property type="term" value="F:DNA-binding transcription factor activity, RNA polymerase II-specific"/>
    <property type="evidence" value="ECO:0007669"/>
    <property type="project" value="TreeGrafter"/>
</dbReference>
<dbReference type="InterPro" id="IPR000210">
    <property type="entry name" value="BTB/POZ_dom"/>
</dbReference>
<feature type="compositionally biased region" description="Basic and acidic residues" evidence="4">
    <location>
        <begin position="293"/>
        <end position="312"/>
    </location>
</feature>
<dbReference type="SUPFAM" id="SSF54695">
    <property type="entry name" value="POZ domain"/>
    <property type="match status" value="1"/>
</dbReference>
<dbReference type="Pfam" id="PF00096">
    <property type="entry name" value="zf-C2H2"/>
    <property type="match status" value="1"/>
</dbReference>
<dbReference type="InterPro" id="IPR011333">
    <property type="entry name" value="SKP1/BTB/POZ_sf"/>
</dbReference>
<dbReference type="SMART" id="SM00225">
    <property type="entry name" value="BTB"/>
    <property type="match status" value="1"/>
</dbReference>
<accession>A0AA39GX96</accession>
<dbReference type="PROSITE" id="PS50097">
    <property type="entry name" value="BTB"/>
    <property type="match status" value="1"/>
</dbReference>
<evidence type="ECO:0000256" key="3">
    <source>
        <dbReference type="ARBA" id="ARBA00022833"/>
    </source>
</evidence>
<feature type="compositionally biased region" description="Polar residues" evidence="4">
    <location>
        <begin position="1116"/>
        <end position="1131"/>
    </location>
</feature>
<dbReference type="SMART" id="SM00355">
    <property type="entry name" value="ZnF_C2H2"/>
    <property type="match status" value="5"/>
</dbReference>
<evidence type="ECO:0000313" key="7">
    <source>
        <dbReference type="Proteomes" id="UP001175271"/>
    </source>
</evidence>